<dbReference type="Proteomes" id="UP001141166">
    <property type="component" value="Unassembled WGS sequence"/>
</dbReference>
<dbReference type="EMBL" id="JAMWMK010000007">
    <property type="protein sequence ID" value="MDC4247655.1"/>
    <property type="molecule type" value="Genomic_DNA"/>
</dbReference>
<name>A0A9X4B3K6_ENTFC</name>
<evidence type="ECO:0000313" key="1">
    <source>
        <dbReference type="EMBL" id="MDC4247655.1"/>
    </source>
</evidence>
<gene>
    <name evidence="1" type="ORF">M3X98_06250</name>
</gene>
<dbReference type="AlphaFoldDB" id="A0A9X4B3K6"/>
<evidence type="ECO:0000313" key="2">
    <source>
        <dbReference type="Proteomes" id="UP001141166"/>
    </source>
</evidence>
<protein>
    <submittedName>
        <fullName evidence="1">Uncharacterized protein</fullName>
    </submittedName>
</protein>
<proteinExistence type="predicted"/>
<comment type="caution">
    <text evidence="1">The sequence shown here is derived from an EMBL/GenBank/DDBJ whole genome shotgun (WGS) entry which is preliminary data.</text>
</comment>
<accession>A0A9X4B3K6</accession>
<organism evidence="1 2">
    <name type="scientific">Enterococcus faecium</name>
    <name type="common">Streptococcus faecium</name>
    <dbReference type="NCBI Taxonomy" id="1352"/>
    <lineage>
        <taxon>Bacteria</taxon>
        <taxon>Bacillati</taxon>
        <taxon>Bacillota</taxon>
        <taxon>Bacilli</taxon>
        <taxon>Lactobacillales</taxon>
        <taxon>Enterococcaceae</taxon>
        <taxon>Enterococcus</taxon>
    </lineage>
</organism>
<reference evidence="1" key="1">
    <citation type="submission" date="2022-05" db="EMBL/GenBank/DDBJ databases">
        <title>Draft genome sequences of Clostridium perfringens strains isolated from Peru.</title>
        <authorList>
            <person name="Hurtado R."/>
            <person name="Lima L."/>
            <person name="Sousa T."/>
            <person name="Jaiswal A.K."/>
            <person name="Tiwari S."/>
            <person name="Maturrano L."/>
            <person name="Brenig B."/>
            <person name="Azevedo V."/>
        </authorList>
    </citation>
    <scope>NUCLEOTIDE SEQUENCE</scope>
    <source>
        <strain evidence="1">CP4</strain>
    </source>
</reference>
<sequence length="139" mass="17212">MTHEAMILESMERMKILNLSNQMIQEFYKEGMVTNFFFEDKKIQITGNFQAFVSYFEKYYHSKIYYVIAVPHIFFGRKYRNSRLYYCFYVSNDKRWWKKEKIELKKDRQDVCVYEEKKGIFTFETIKFQIEKGRLNDIF</sequence>